<accession>A0A1Y2A1L1</accession>
<gene>
    <name evidence="2" type="ORF">BCR34DRAFT_476409</name>
</gene>
<dbReference type="InterPro" id="IPR052895">
    <property type="entry name" value="HetReg/Transcr_Mod"/>
</dbReference>
<proteinExistence type="predicted"/>
<dbReference type="PANTHER" id="PTHR24148">
    <property type="entry name" value="ANKYRIN REPEAT DOMAIN-CONTAINING PROTEIN 39 HOMOLOG-RELATED"/>
    <property type="match status" value="1"/>
</dbReference>
<reference evidence="2 3" key="1">
    <citation type="submission" date="2016-07" db="EMBL/GenBank/DDBJ databases">
        <title>Pervasive Adenine N6-methylation of Active Genes in Fungi.</title>
        <authorList>
            <consortium name="DOE Joint Genome Institute"/>
            <person name="Mondo S.J."/>
            <person name="Dannebaum R.O."/>
            <person name="Kuo R.C."/>
            <person name="Labutti K."/>
            <person name="Haridas S."/>
            <person name="Kuo A."/>
            <person name="Salamov A."/>
            <person name="Ahrendt S.R."/>
            <person name="Lipzen A."/>
            <person name="Sullivan W."/>
            <person name="Andreopoulos W.B."/>
            <person name="Clum A."/>
            <person name="Lindquist E."/>
            <person name="Daum C."/>
            <person name="Ramamoorthy G.K."/>
            <person name="Gryganskyi A."/>
            <person name="Culley D."/>
            <person name="Magnuson J.K."/>
            <person name="James T.Y."/>
            <person name="O'Malley M.A."/>
            <person name="Stajich J.E."/>
            <person name="Spatafora J.W."/>
            <person name="Visel A."/>
            <person name="Grigoriev I.V."/>
        </authorList>
    </citation>
    <scope>NUCLEOTIDE SEQUENCE [LARGE SCALE GENOMIC DNA]</scope>
    <source>
        <strain evidence="2 3">CBS 115471</strain>
    </source>
</reference>
<name>A0A1Y2A1L1_9PLEO</name>
<dbReference type="Pfam" id="PF06985">
    <property type="entry name" value="HET"/>
    <property type="match status" value="1"/>
</dbReference>
<keyword evidence="3" id="KW-1185">Reference proteome</keyword>
<feature type="domain" description="Heterokaryon incompatibility" evidence="1">
    <location>
        <begin position="34"/>
        <end position="162"/>
    </location>
</feature>
<organism evidence="2 3">
    <name type="scientific">Clohesyomyces aquaticus</name>
    <dbReference type="NCBI Taxonomy" id="1231657"/>
    <lineage>
        <taxon>Eukaryota</taxon>
        <taxon>Fungi</taxon>
        <taxon>Dikarya</taxon>
        <taxon>Ascomycota</taxon>
        <taxon>Pezizomycotina</taxon>
        <taxon>Dothideomycetes</taxon>
        <taxon>Pleosporomycetidae</taxon>
        <taxon>Pleosporales</taxon>
        <taxon>Lindgomycetaceae</taxon>
        <taxon>Clohesyomyces</taxon>
    </lineage>
</organism>
<sequence>MADGTTEELNSEEITWTLRVVQFHNLPEKEPFDFDALSYTWGNQKHTFPFICNSQLLQVHHNLHAALPYLARRRSRLPIWIDAICTNQQDEAEKMVQIRQMHQIYRRAHTVWIWLGPPVEGTAAAIQMLLDFTASAKRVDMRKRVYQVANNPWFDRLWVIQEAALARRPQFLIGLHEIEWTVMKCFEHEKGLLT</sequence>
<protein>
    <submittedName>
        <fullName evidence="2">Heterokaryon incompatibility protein-domain-containing protein</fullName>
    </submittedName>
</protein>
<dbReference type="EMBL" id="MCFA01000018">
    <property type="protein sequence ID" value="ORY16386.1"/>
    <property type="molecule type" value="Genomic_DNA"/>
</dbReference>
<evidence type="ECO:0000259" key="1">
    <source>
        <dbReference type="Pfam" id="PF06985"/>
    </source>
</evidence>
<evidence type="ECO:0000313" key="3">
    <source>
        <dbReference type="Proteomes" id="UP000193144"/>
    </source>
</evidence>
<evidence type="ECO:0000313" key="2">
    <source>
        <dbReference type="EMBL" id="ORY16386.1"/>
    </source>
</evidence>
<dbReference type="AlphaFoldDB" id="A0A1Y2A1L1"/>
<dbReference type="STRING" id="1231657.A0A1Y2A1L1"/>
<dbReference type="Proteomes" id="UP000193144">
    <property type="component" value="Unassembled WGS sequence"/>
</dbReference>
<comment type="caution">
    <text evidence="2">The sequence shown here is derived from an EMBL/GenBank/DDBJ whole genome shotgun (WGS) entry which is preliminary data.</text>
</comment>
<dbReference type="PANTHER" id="PTHR24148:SF64">
    <property type="entry name" value="HETEROKARYON INCOMPATIBILITY DOMAIN-CONTAINING PROTEIN"/>
    <property type="match status" value="1"/>
</dbReference>
<dbReference type="InterPro" id="IPR010730">
    <property type="entry name" value="HET"/>
</dbReference>
<dbReference type="OrthoDB" id="4476201at2759"/>